<dbReference type="AlphaFoldDB" id="A0A810KYZ9"/>
<evidence type="ECO:0000313" key="2">
    <source>
        <dbReference type="Proteomes" id="UP000680750"/>
    </source>
</evidence>
<dbReference type="EMBL" id="AP023354">
    <property type="protein sequence ID" value="BCJ28460.1"/>
    <property type="molecule type" value="Genomic_DNA"/>
</dbReference>
<name>A0A810KYZ9_9ACTN</name>
<protein>
    <submittedName>
        <fullName evidence="1">Uncharacterized protein</fullName>
    </submittedName>
</protein>
<evidence type="ECO:0000313" key="1">
    <source>
        <dbReference type="EMBL" id="BCJ28460.1"/>
    </source>
</evidence>
<dbReference type="KEGG" id="aser:Asera_25680"/>
<dbReference type="Proteomes" id="UP000680750">
    <property type="component" value="Chromosome"/>
</dbReference>
<organism evidence="1 2">
    <name type="scientific">Actinocatenispora sera</name>
    <dbReference type="NCBI Taxonomy" id="390989"/>
    <lineage>
        <taxon>Bacteria</taxon>
        <taxon>Bacillati</taxon>
        <taxon>Actinomycetota</taxon>
        <taxon>Actinomycetes</taxon>
        <taxon>Micromonosporales</taxon>
        <taxon>Micromonosporaceae</taxon>
        <taxon>Actinocatenispora</taxon>
    </lineage>
</organism>
<accession>A0A810KYZ9</accession>
<gene>
    <name evidence="1" type="ORF">Asera_25680</name>
</gene>
<reference evidence="1" key="1">
    <citation type="submission" date="2020-08" db="EMBL/GenBank/DDBJ databases">
        <title>Whole genome shotgun sequence of Actinocatenispora sera NBRC 101916.</title>
        <authorList>
            <person name="Komaki H."/>
            <person name="Tamura T."/>
        </authorList>
    </citation>
    <scope>NUCLEOTIDE SEQUENCE</scope>
    <source>
        <strain evidence="1">NBRC 101916</strain>
    </source>
</reference>
<proteinExistence type="predicted"/>
<sequence>MTGSTNRDVARHELERTIRAELASTRYSQRWMPTAPTAQSMYEQFEAQREEIGLRNLLGAVQAVDGNVATAGARAVSQSVPPHCLP</sequence>
<keyword evidence="2" id="KW-1185">Reference proteome</keyword>
<dbReference type="RefSeq" id="WP_030445716.1">
    <property type="nucleotide sequence ID" value="NZ_AP023354.1"/>
</dbReference>
<dbReference type="OrthoDB" id="3392539at2"/>